<dbReference type="Pfam" id="PF00512">
    <property type="entry name" value="HisKA"/>
    <property type="match status" value="1"/>
</dbReference>
<organism evidence="11 12">
    <name type="scientific">Caballeronia calidae</name>
    <dbReference type="NCBI Taxonomy" id="1777139"/>
    <lineage>
        <taxon>Bacteria</taxon>
        <taxon>Pseudomonadati</taxon>
        <taxon>Pseudomonadota</taxon>
        <taxon>Betaproteobacteria</taxon>
        <taxon>Burkholderiales</taxon>
        <taxon>Burkholderiaceae</taxon>
        <taxon>Caballeronia</taxon>
    </lineage>
</organism>
<dbReference type="PANTHER" id="PTHR43547">
    <property type="entry name" value="TWO-COMPONENT HISTIDINE KINASE"/>
    <property type="match status" value="1"/>
</dbReference>
<dbReference type="InterPro" id="IPR035965">
    <property type="entry name" value="PAS-like_dom_sf"/>
</dbReference>
<evidence type="ECO:0000256" key="5">
    <source>
        <dbReference type="ARBA" id="ARBA00022679"/>
    </source>
</evidence>
<dbReference type="OrthoDB" id="9087351at2"/>
<dbReference type="SUPFAM" id="SSF55785">
    <property type="entry name" value="PYP-like sensor domain (PAS domain)"/>
    <property type="match status" value="3"/>
</dbReference>
<comment type="catalytic activity">
    <reaction evidence="1">
        <text>ATP + protein L-histidine = ADP + protein N-phospho-L-histidine.</text>
        <dbReference type="EC" id="2.7.13.3"/>
    </reaction>
</comment>
<dbReference type="RefSeq" id="WP_082883400.1">
    <property type="nucleotide sequence ID" value="NZ_FCOX02000026.1"/>
</dbReference>
<comment type="caution">
    <text evidence="11">The sequence shown here is derived from an EMBL/GenBank/DDBJ whole genome shotgun (WGS) entry which is preliminary data.</text>
</comment>
<dbReference type="Pfam" id="PF08447">
    <property type="entry name" value="PAS_3"/>
    <property type="match status" value="1"/>
</dbReference>
<keyword evidence="5" id="KW-0808">Transferase</keyword>
<dbReference type="InterPro" id="IPR005467">
    <property type="entry name" value="His_kinase_dom"/>
</dbReference>
<dbReference type="InterPro" id="IPR000014">
    <property type="entry name" value="PAS"/>
</dbReference>
<evidence type="ECO:0000256" key="3">
    <source>
        <dbReference type="ARBA" id="ARBA00012438"/>
    </source>
</evidence>
<dbReference type="Gene3D" id="3.30.565.10">
    <property type="entry name" value="Histidine kinase-like ATPase, C-terminal domain"/>
    <property type="match status" value="1"/>
</dbReference>
<dbReference type="EC" id="2.7.13.3" evidence="3"/>
<dbReference type="CDD" id="cd00075">
    <property type="entry name" value="HATPase"/>
    <property type="match status" value="1"/>
</dbReference>
<dbReference type="PROSITE" id="PS50113">
    <property type="entry name" value="PAC"/>
    <property type="match status" value="2"/>
</dbReference>
<dbReference type="InterPro" id="IPR004358">
    <property type="entry name" value="Sig_transdc_His_kin-like_C"/>
</dbReference>
<gene>
    <name evidence="11" type="ORF">AWB78_04631</name>
</gene>
<dbReference type="PANTHER" id="PTHR43547:SF2">
    <property type="entry name" value="HYBRID SIGNAL TRANSDUCTION HISTIDINE KINASE C"/>
    <property type="match status" value="1"/>
</dbReference>
<dbReference type="SUPFAM" id="SSF55874">
    <property type="entry name" value="ATPase domain of HSP90 chaperone/DNA topoisomerase II/histidine kinase"/>
    <property type="match status" value="1"/>
</dbReference>
<dbReference type="InterPro" id="IPR013656">
    <property type="entry name" value="PAS_4"/>
</dbReference>
<dbReference type="Gene3D" id="3.30.450.20">
    <property type="entry name" value="PAS domain"/>
    <property type="match status" value="3"/>
</dbReference>
<dbReference type="InterPro" id="IPR000700">
    <property type="entry name" value="PAS-assoc_C"/>
</dbReference>
<dbReference type="InterPro" id="IPR036890">
    <property type="entry name" value="HATPase_C_sf"/>
</dbReference>
<dbReference type="PROSITE" id="PS50109">
    <property type="entry name" value="HIS_KIN"/>
    <property type="match status" value="1"/>
</dbReference>
<dbReference type="NCBIfam" id="TIGR00229">
    <property type="entry name" value="sensory_box"/>
    <property type="match status" value="2"/>
</dbReference>
<dbReference type="Pfam" id="PF02518">
    <property type="entry name" value="HATPase_c"/>
    <property type="match status" value="1"/>
</dbReference>
<dbReference type="InterPro" id="IPR013655">
    <property type="entry name" value="PAS_fold_3"/>
</dbReference>
<dbReference type="GO" id="GO:0000155">
    <property type="term" value="F:phosphorelay sensor kinase activity"/>
    <property type="evidence" value="ECO:0007669"/>
    <property type="project" value="InterPro"/>
</dbReference>
<sequence length="965" mass="106896">MTDWPRGSGEMSRLIRACDWGATSLGPLAQWPYSLRSAVDLILASGHAMQLAWGPEKIVLYNDAYAPMLGDRHPRALGIPFREAWPDIWQNIEPFVEQVFAGETVSFDDMPLVMTRHGYAEDTWWNFSYSPMRDESGAVAGLLNVTVDVTANHRAEQAERERDVANARLRLNEARFRALVTAGGNSIYRMSPDWRLMFQLDGQTLANTAAPIEDWVEKYIPDDDLPAVRRAIEAAIRTKSLFELEHRVRLADGGVGWVLSRAVPLLGPDGEITEWFGAGSDITQRIHAEQARRESDKKFRMLFDSIDEGFCTIQMILDDSGTATDFVMLEVNPAYQRQTGLDDVVGKRASDIFPRMEEWLDLFARVAFTGEAARLEYQVEQIGRWYTAFVSPVGPKGGLQLSLVFNDITERKRAERVLREREERQSFLLELSDALRVEQDPDIIGSATTRLVGKQLGVDRCYIVRLSRDAGKCWAEFEYRRPDLPSVEGEYRLQDFPDAVALMEMQSVFYPDVASDTALSDLERQSLRALQIGALLVAPLRRGERNYVWGLVAATTGPRAWTHEELGLLEEAAERTWAAMERAHAEAALHDADRRKDQFLAVLAHELRNGLAPLVYNVQIGNSRPDNAALTKELFARSDRQLRHLVHLVDDLLDVARISTGKIELNLELVKPRDIVNLALDACRPEVERKHHRLTVIDEGGSGLVVRGDRVRLTQVVSNLLSNATKYMDDGGSITVRIAGDGEQALVEVSDTGIGIPPAALSQVFELFTQVRDQQAYSAGGLGIGLSLVKQLVEMHGGSVTAASDGAGRGSTFAVRLPVAVVATASRLSVAAHAEMASPSRPLRVLVVDDRSDGADALAELLRLDGHDAEAAYGGPQALESAHRRRPDVVLLDLAMPGMDGFEVARHLRSDFPDHPPMQIVALTGRGQKTDREQILAASFDGHLAKPADNVELQAILLTARQLLT</sequence>
<dbReference type="EMBL" id="FCOX02000026">
    <property type="protein sequence ID" value="SAK88564.1"/>
    <property type="molecule type" value="Genomic_DNA"/>
</dbReference>
<feature type="domain" description="Response regulatory" evidence="9">
    <location>
        <begin position="844"/>
        <end position="961"/>
    </location>
</feature>
<protein>
    <recommendedName>
        <fullName evidence="3">histidine kinase</fullName>
        <ecNumber evidence="3">2.7.13.3</ecNumber>
    </recommendedName>
</protein>
<name>A0A158D1M0_9BURK</name>
<evidence type="ECO:0000259" key="9">
    <source>
        <dbReference type="PROSITE" id="PS50110"/>
    </source>
</evidence>
<dbReference type="InterPro" id="IPR003018">
    <property type="entry name" value="GAF"/>
</dbReference>
<feature type="domain" description="PAC" evidence="10">
    <location>
        <begin position="242"/>
        <end position="294"/>
    </location>
</feature>
<dbReference type="Pfam" id="PF00072">
    <property type="entry name" value="Response_reg"/>
    <property type="match status" value="1"/>
</dbReference>
<dbReference type="SUPFAM" id="SSF52172">
    <property type="entry name" value="CheY-like"/>
    <property type="match status" value="1"/>
</dbReference>
<dbReference type="SMART" id="SM00387">
    <property type="entry name" value="HATPase_c"/>
    <property type="match status" value="1"/>
</dbReference>
<dbReference type="GO" id="GO:0005886">
    <property type="term" value="C:plasma membrane"/>
    <property type="evidence" value="ECO:0007669"/>
    <property type="project" value="UniProtKB-SubCell"/>
</dbReference>
<accession>A0A158D1M0</accession>
<dbReference type="InterPro" id="IPR003594">
    <property type="entry name" value="HATPase_dom"/>
</dbReference>
<dbReference type="PROSITE" id="PS50110">
    <property type="entry name" value="RESPONSE_REGULATORY"/>
    <property type="match status" value="1"/>
</dbReference>
<evidence type="ECO:0000259" key="8">
    <source>
        <dbReference type="PROSITE" id="PS50109"/>
    </source>
</evidence>
<dbReference type="InterPro" id="IPR011006">
    <property type="entry name" value="CheY-like_superfamily"/>
</dbReference>
<feature type="modified residue" description="4-aspartylphosphate" evidence="7">
    <location>
        <position position="893"/>
    </location>
</feature>
<dbReference type="PRINTS" id="PR00344">
    <property type="entry name" value="BCTRLSENSOR"/>
</dbReference>
<comment type="subcellular location">
    <subcellularLocation>
        <location evidence="2">Cell inner membrane</location>
        <topology evidence="2">Multi-pass membrane protein</topology>
    </subcellularLocation>
</comment>
<dbReference type="SMART" id="SM00065">
    <property type="entry name" value="GAF"/>
    <property type="match status" value="1"/>
</dbReference>
<dbReference type="AlphaFoldDB" id="A0A158D1M0"/>
<evidence type="ECO:0000259" key="10">
    <source>
        <dbReference type="PROSITE" id="PS50113"/>
    </source>
</evidence>
<keyword evidence="4 7" id="KW-0597">Phosphoprotein</keyword>
<evidence type="ECO:0000256" key="7">
    <source>
        <dbReference type="PROSITE-ProRule" id="PRU00169"/>
    </source>
</evidence>
<dbReference type="FunFam" id="3.30.565.10:FF:000006">
    <property type="entry name" value="Sensor histidine kinase WalK"/>
    <property type="match status" value="1"/>
</dbReference>
<dbReference type="Gene3D" id="1.10.287.130">
    <property type="match status" value="1"/>
</dbReference>
<dbReference type="InterPro" id="IPR036097">
    <property type="entry name" value="HisK_dim/P_sf"/>
</dbReference>
<dbReference type="Gene3D" id="3.30.450.40">
    <property type="match status" value="1"/>
</dbReference>
<dbReference type="InterPro" id="IPR001610">
    <property type="entry name" value="PAC"/>
</dbReference>
<dbReference type="Proteomes" id="UP000071859">
    <property type="component" value="Unassembled WGS sequence"/>
</dbReference>
<dbReference type="Pfam" id="PF01590">
    <property type="entry name" value="GAF"/>
    <property type="match status" value="1"/>
</dbReference>
<dbReference type="Gene3D" id="3.40.50.2300">
    <property type="match status" value="1"/>
</dbReference>
<dbReference type="CDD" id="cd00130">
    <property type="entry name" value="PAS"/>
    <property type="match status" value="1"/>
</dbReference>
<evidence type="ECO:0000313" key="12">
    <source>
        <dbReference type="Proteomes" id="UP000071859"/>
    </source>
</evidence>
<dbReference type="SMART" id="SM00086">
    <property type="entry name" value="PAC"/>
    <property type="match status" value="1"/>
</dbReference>
<dbReference type="Pfam" id="PF08448">
    <property type="entry name" value="PAS_4"/>
    <property type="match status" value="2"/>
</dbReference>
<evidence type="ECO:0000313" key="11">
    <source>
        <dbReference type="EMBL" id="SAK88564.1"/>
    </source>
</evidence>
<keyword evidence="6 11" id="KW-0418">Kinase</keyword>
<dbReference type="InterPro" id="IPR003661">
    <property type="entry name" value="HisK_dim/P_dom"/>
</dbReference>
<reference evidence="11" key="1">
    <citation type="submission" date="2016-01" db="EMBL/GenBank/DDBJ databases">
        <authorList>
            <person name="Peeters C."/>
        </authorList>
    </citation>
    <scope>NUCLEOTIDE SEQUENCE</scope>
    <source>
        <strain evidence="11">LMG 29321</strain>
    </source>
</reference>
<dbReference type="SUPFAM" id="SSF55781">
    <property type="entry name" value="GAF domain-like"/>
    <property type="match status" value="1"/>
</dbReference>
<feature type="domain" description="Histidine kinase" evidence="8">
    <location>
        <begin position="602"/>
        <end position="821"/>
    </location>
</feature>
<proteinExistence type="predicted"/>
<dbReference type="SUPFAM" id="SSF47384">
    <property type="entry name" value="Homodimeric domain of signal transducing histidine kinase"/>
    <property type="match status" value="1"/>
</dbReference>
<evidence type="ECO:0000256" key="4">
    <source>
        <dbReference type="ARBA" id="ARBA00022553"/>
    </source>
</evidence>
<dbReference type="CDD" id="cd00082">
    <property type="entry name" value="HisKA"/>
    <property type="match status" value="1"/>
</dbReference>
<evidence type="ECO:0000256" key="6">
    <source>
        <dbReference type="ARBA" id="ARBA00022777"/>
    </source>
</evidence>
<evidence type="ECO:0000256" key="1">
    <source>
        <dbReference type="ARBA" id="ARBA00000085"/>
    </source>
</evidence>
<dbReference type="InterPro" id="IPR029016">
    <property type="entry name" value="GAF-like_dom_sf"/>
</dbReference>
<evidence type="ECO:0000256" key="2">
    <source>
        <dbReference type="ARBA" id="ARBA00004429"/>
    </source>
</evidence>
<feature type="domain" description="PAC" evidence="10">
    <location>
        <begin position="108"/>
        <end position="161"/>
    </location>
</feature>
<keyword evidence="12" id="KW-1185">Reference proteome</keyword>
<dbReference type="SMART" id="SM00448">
    <property type="entry name" value="REC"/>
    <property type="match status" value="1"/>
</dbReference>
<dbReference type="SMART" id="SM00388">
    <property type="entry name" value="HisKA"/>
    <property type="match status" value="1"/>
</dbReference>
<dbReference type="InterPro" id="IPR001789">
    <property type="entry name" value="Sig_transdc_resp-reg_receiver"/>
</dbReference>